<feature type="region of interest" description="Disordered" evidence="2">
    <location>
        <begin position="267"/>
        <end position="330"/>
    </location>
</feature>
<feature type="domain" description="CO dehydrogenase flavoprotein C-terminal" evidence="4">
    <location>
        <begin position="184"/>
        <end position="235"/>
    </location>
</feature>
<dbReference type="Proteomes" id="UP001148018">
    <property type="component" value="Unassembled WGS sequence"/>
</dbReference>
<evidence type="ECO:0008006" key="7">
    <source>
        <dbReference type="Google" id="ProtNLM"/>
    </source>
</evidence>
<dbReference type="Gene3D" id="3.30.43.10">
    <property type="entry name" value="Uridine Diphospho-n-acetylenolpyruvylglucosamine Reductase, domain 2"/>
    <property type="match status" value="1"/>
</dbReference>
<comment type="caution">
    <text evidence="5">The sequence shown here is derived from an EMBL/GenBank/DDBJ whole genome shotgun (WGS) entry which is preliminary data.</text>
</comment>
<evidence type="ECO:0000313" key="5">
    <source>
        <dbReference type="EMBL" id="KAJ3584143.1"/>
    </source>
</evidence>
<accession>A0A9Q0I400</accession>
<dbReference type="InterPro" id="IPR005107">
    <property type="entry name" value="CO_DH_flav_C"/>
</dbReference>
<dbReference type="PANTHER" id="PTHR45444">
    <property type="entry name" value="XANTHINE DEHYDROGENASE"/>
    <property type="match status" value="1"/>
</dbReference>
<dbReference type="GO" id="GO:0005506">
    <property type="term" value="F:iron ion binding"/>
    <property type="evidence" value="ECO:0007669"/>
    <property type="project" value="InterPro"/>
</dbReference>
<dbReference type="FunFam" id="3.30.43.10:FF:000001">
    <property type="entry name" value="Xanthine dehydrogenase/oxidase"/>
    <property type="match status" value="1"/>
</dbReference>
<dbReference type="InterPro" id="IPR036318">
    <property type="entry name" value="FAD-bd_PCMH-like_sf"/>
</dbReference>
<evidence type="ECO:0000313" key="6">
    <source>
        <dbReference type="Proteomes" id="UP001148018"/>
    </source>
</evidence>
<comment type="cofactor">
    <cofactor evidence="1">
        <name>FAD</name>
        <dbReference type="ChEBI" id="CHEBI:57692"/>
    </cofactor>
</comment>
<dbReference type="OrthoDB" id="8300278at2759"/>
<organism evidence="5 6">
    <name type="scientific">Muraenolepis orangiensis</name>
    <name type="common">Patagonian moray cod</name>
    <dbReference type="NCBI Taxonomy" id="630683"/>
    <lineage>
        <taxon>Eukaryota</taxon>
        <taxon>Metazoa</taxon>
        <taxon>Chordata</taxon>
        <taxon>Craniata</taxon>
        <taxon>Vertebrata</taxon>
        <taxon>Euteleostomi</taxon>
        <taxon>Actinopterygii</taxon>
        <taxon>Neopterygii</taxon>
        <taxon>Teleostei</taxon>
        <taxon>Neoteleostei</taxon>
        <taxon>Acanthomorphata</taxon>
        <taxon>Zeiogadaria</taxon>
        <taxon>Gadariae</taxon>
        <taxon>Gadiformes</taxon>
        <taxon>Muraenolepidoidei</taxon>
        <taxon>Muraenolepididae</taxon>
        <taxon>Muraenolepis</taxon>
    </lineage>
</organism>
<sequence length="330" mass="37355">ERLAKVHGSQFGFCTPGMVMSMYTLLRNNPQPSMEEIREALGGNLCRCTGYRPIIDAFKTFSQLMAKRDGAKALHFQGQRVELVAPVHLHPLLQLKAQYPNAPKVVGNTTIGPQMLLKGVQHPLVICAGRMPHLRTLSWGSDGGTRDVPLNDEFFTNLGKTALTSDEILLWVHIPYCQPWQFVRAYRQAQRREFAFSIVNAGMKVSFRAGSHEVQSLNVFYGGVSRSLVRAKHTSRQDVSVNLVALEDLSALKTFRNEMPQGQQSFQVQHLQRSRSDPDQIQIRSRSDPDQIQIRSRSDPDQIQIRSRSDPDQIQIRSRSDPDQIQIRSI</sequence>
<dbReference type="InterPro" id="IPR016208">
    <property type="entry name" value="Ald_Oxase/xanthine_DH-like"/>
</dbReference>
<keyword evidence="6" id="KW-1185">Reference proteome</keyword>
<dbReference type="Pfam" id="PF01799">
    <property type="entry name" value="Fer2_2"/>
    <property type="match status" value="1"/>
</dbReference>
<proteinExistence type="predicted"/>
<dbReference type="Pfam" id="PF03450">
    <property type="entry name" value="CO_deh_flav_C"/>
    <property type="match status" value="1"/>
</dbReference>
<feature type="domain" description="[2Fe-2S]-binding" evidence="3">
    <location>
        <begin position="2"/>
        <end position="59"/>
    </location>
</feature>
<name>A0A9Q0I400_9TELE</name>
<dbReference type="Gene3D" id="1.10.150.120">
    <property type="entry name" value="[2Fe-2S]-binding domain"/>
    <property type="match status" value="1"/>
</dbReference>
<dbReference type="Gene3D" id="3.30.390.50">
    <property type="entry name" value="CO dehydrogenase flavoprotein, C-terminal domain"/>
    <property type="match status" value="1"/>
</dbReference>
<dbReference type="EMBL" id="JANIIK010000119">
    <property type="protein sequence ID" value="KAJ3584143.1"/>
    <property type="molecule type" value="Genomic_DNA"/>
</dbReference>
<dbReference type="SUPFAM" id="SSF56176">
    <property type="entry name" value="FAD-binding/transporter-associated domain-like"/>
    <property type="match status" value="1"/>
</dbReference>
<dbReference type="InterPro" id="IPR036884">
    <property type="entry name" value="2Fe-2S-bd_dom_sf"/>
</dbReference>
<dbReference type="InterPro" id="IPR016167">
    <property type="entry name" value="FAD-bd_PCMH_sub1"/>
</dbReference>
<evidence type="ECO:0000259" key="3">
    <source>
        <dbReference type="Pfam" id="PF01799"/>
    </source>
</evidence>
<evidence type="ECO:0000256" key="2">
    <source>
        <dbReference type="SAM" id="MobiDB-lite"/>
    </source>
</evidence>
<dbReference type="PANTHER" id="PTHR45444:SF3">
    <property type="entry name" value="XANTHINE DEHYDROGENASE"/>
    <property type="match status" value="1"/>
</dbReference>
<dbReference type="InterPro" id="IPR036683">
    <property type="entry name" value="CO_DH_flav_C_dom_sf"/>
</dbReference>
<evidence type="ECO:0000259" key="4">
    <source>
        <dbReference type="Pfam" id="PF03450"/>
    </source>
</evidence>
<feature type="non-terminal residue" evidence="5">
    <location>
        <position position="330"/>
    </location>
</feature>
<dbReference type="SUPFAM" id="SSF47741">
    <property type="entry name" value="CO dehydrogenase ISP C-domain like"/>
    <property type="match status" value="1"/>
</dbReference>
<dbReference type="GO" id="GO:0050660">
    <property type="term" value="F:flavin adenine dinucleotide binding"/>
    <property type="evidence" value="ECO:0007669"/>
    <property type="project" value="InterPro"/>
</dbReference>
<reference evidence="5" key="1">
    <citation type="submission" date="2022-07" db="EMBL/GenBank/DDBJ databases">
        <title>Chromosome-level genome of Muraenolepis orangiensis.</title>
        <authorList>
            <person name="Kim J."/>
        </authorList>
    </citation>
    <scope>NUCLEOTIDE SEQUENCE</scope>
    <source>
        <strain evidence="5">KU_S4_2022</strain>
        <tissue evidence="5">Muscle</tissue>
    </source>
</reference>
<evidence type="ECO:0000256" key="1">
    <source>
        <dbReference type="ARBA" id="ARBA00001974"/>
    </source>
</evidence>
<protein>
    <recommendedName>
        <fullName evidence="7">[2Fe-2S]-binding domain-containing protein</fullName>
    </recommendedName>
</protein>
<dbReference type="GO" id="GO:0016491">
    <property type="term" value="F:oxidoreductase activity"/>
    <property type="evidence" value="ECO:0007669"/>
    <property type="project" value="InterPro"/>
</dbReference>
<dbReference type="AlphaFoldDB" id="A0A9Q0I400"/>
<dbReference type="InterPro" id="IPR002888">
    <property type="entry name" value="2Fe-2S-bd"/>
</dbReference>
<dbReference type="SUPFAM" id="SSF55447">
    <property type="entry name" value="CO dehydrogenase flavoprotein C-terminal domain-like"/>
    <property type="match status" value="1"/>
</dbReference>
<gene>
    <name evidence="5" type="ORF">NHX12_014639</name>
</gene>